<dbReference type="Pfam" id="PF02563">
    <property type="entry name" value="Poly_export"/>
    <property type="match status" value="1"/>
</dbReference>
<dbReference type="PANTHER" id="PTHR33619">
    <property type="entry name" value="POLYSACCHARIDE EXPORT PROTEIN GFCE-RELATED"/>
    <property type="match status" value="1"/>
</dbReference>
<sequence>MRIVLLLISILALGACTSSGGPKEGSIPTDTLLATSAGGATASGEYRIGATDLLRINVFRVPDLSFEEIRVDASGVIQMPLIGTVQAEGLTPNELSESLAARLGAQYLRNPQITVTVLEAASQKITVDGAVTQPGVYEMQGRTTLLQAVAMARGPIAGADLNSVVIFRTIEGQRQFAVFDLAAIRAGEAPDPVVLGDDVIVVDTSFLSDVIQQVVRAAPSLYLFRTI</sequence>
<keyword evidence="6" id="KW-1185">Reference proteome</keyword>
<dbReference type="InterPro" id="IPR049712">
    <property type="entry name" value="Poly_export"/>
</dbReference>
<evidence type="ECO:0000256" key="1">
    <source>
        <dbReference type="ARBA" id="ARBA00022729"/>
    </source>
</evidence>
<dbReference type="PROSITE" id="PS51257">
    <property type="entry name" value="PROKAR_LIPOPROTEIN"/>
    <property type="match status" value="1"/>
</dbReference>
<evidence type="ECO:0000313" key="5">
    <source>
        <dbReference type="EMBL" id="MBB5661400.1"/>
    </source>
</evidence>
<dbReference type="AlphaFoldDB" id="A0A7W9A5J6"/>
<evidence type="ECO:0000259" key="4">
    <source>
        <dbReference type="Pfam" id="PF10531"/>
    </source>
</evidence>
<dbReference type="GO" id="GO:0015159">
    <property type="term" value="F:polysaccharide transmembrane transporter activity"/>
    <property type="evidence" value="ECO:0007669"/>
    <property type="project" value="InterPro"/>
</dbReference>
<keyword evidence="1 2" id="KW-0732">Signal</keyword>
<dbReference type="Proteomes" id="UP000548978">
    <property type="component" value="Unassembled WGS sequence"/>
</dbReference>
<feature type="domain" description="Soluble ligand binding" evidence="4">
    <location>
        <begin position="124"/>
        <end position="173"/>
    </location>
</feature>
<evidence type="ECO:0000259" key="3">
    <source>
        <dbReference type="Pfam" id="PF02563"/>
    </source>
</evidence>
<name>A0A7W9A5J6_9CAUL</name>
<dbReference type="Pfam" id="PF10531">
    <property type="entry name" value="SLBB"/>
    <property type="match status" value="1"/>
</dbReference>
<dbReference type="InterPro" id="IPR019554">
    <property type="entry name" value="Soluble_ligand-bd"/>
</dbReference>
<feature type="chain" id="PRO_5030813757" evidence="2">
    <location>
        <begin position="21"/>
        <end position="227"/>
    </location>
</feature>
<dbReference type="OrthoDB" id="8410640at2"/>
<dbReference type="Gene3D" id="3.10.560.10">
    <property type="entry name" value="Outer membrane lipoprotein wza domain like"/>
    <property type="match status" value="1"/>
</dbReference>
<dbReference type="PANTHER" id="PTHR33619:SF3">
    <property type="entry name" value="POLYSACCHARIDE EXPORT PROTEIN GFCE-RELATED"/>
    <property type="match status" value="1"/>
</dbReference>
<proteinExistence type="predicted"/>
<accession>A0A7W9A5J6</accession>
<dbReference type="InterPro" id="IPR003715">
    <property type="entry name" value="Poly_export_N"/>
</dbReference>
<protein>
    <submittedName>
        <fullName evidence="5">Polysaccharide export outer membrane protein</fullName>
    </submittedName>
</protein>
<dbReference type="Gene3D" id="3.30.1950.10">
    <property type="entry name" value="wza like domain"/>
    <property type="match status" value="1"/>
</dbReference>
<dbReference type="EMBL" id="JACIJB010000010">
    <property type="protein sequence ID" value="MBB5661400.1"/>
    <property type="molecule type" value="Genomic_DNA"/>
</dbReference>
<evidence type="ECO:0000313" key="6">
    <source>
        <dbReference type="Proteomes" id="UP000548978"/>
    </source>
</evidence>
<comment type="caution">
    <text evidence="5">The sequence shown here is derived from an EMBL/GenBank/DDBJ whole genome shotgun (WGS) entry which is preliminary data.</text>
</comment>
<organism evidence="5 6">
    <name type="scientific">Brevundimonas halotolerans</name>
    <dbReference type="NCBI Taxonomy" id="69670"/>
    <lineage>
        <taxon>Bacteria</taxon>
        <taxon>Pseudomonadati</taxon>
        <taxon>Pseudomonadota</taxon>
        <taxon>Alphaproteobacteria</taxon>
        <taxon>Caulobacterales</taxon>
        <taxon>Caulobacteraceae</taxon>
        <taxon>Brevundimonas</taxon>
    </lineage>
</organism>
<evidence type="ECO:0000256" key="2">
    <source>
        <dbReference type="SAM" id="SignalP"/>
    </source>
</evidence>
<feature type="signal peptide" evidence="2">
    <location>
        <begin position="1"/>
        <end position="20"/>
    </location>
</feature>
<dbReference type="RefSeq" id="WP_123285703.1">
    <property type="nucleotide sequence ID" value="NZ_JACIJB010000010.1"/>
</dbReference>
<feature type="domain" description="Polysaccharide export protein N-terminal" evidence="3">
    <location>
        <begin position="42"/>
        <end position="117"/>
    </location>
</feature>
<reference evidence="5 6" key="1">
    <citation type="submission" date="2020-08" db="EMBL/GenBank/DDBJ databases">
        <title>Genomic Encyclopedia of Type Strains, Phase IV (KMG-IV): sequencing the most valuable type-strain genomes for metagenomic binning, comparative biology and taxonomic classification.</title>
        <authorList>
            <person name="Goeker M."/>
        </authorList>
    </citation>
    <scope>NUCLEOTIDE SEQUENCE [LARGE SCALE GENOMIC DNA]</scope>
    <source>
        <strain evidence="5 6">DSM 24448</strain>
    </source>
</reference>
<gene>
    <name evidence="5" type="ORF">FHS65_002161</name>
</gene>